<gene>
    <name evidence="5" type="ORF">KDM87_14740</name>
</gene>
<proteinExistence type="predicted"/>
<dbReference type="Gene3D" id="3.40.50.1820">
    <property type="entry name" value="alpha/beta hydrolase"/>
    <property type="match status" value="1"/>
</dbReference>
<keyword evidence="4" id="KW-0732">Signal</keyword>
<evidence type="ECO:0000313" key="6">
    <source>
        <dbReference type="Proteomes" id="UP000682982"/>
    </source>
</evidence>
<keyword evidence="3" id="KW-0443">Lipid metabolism</keyword>
<accession>A0ABS5H4N6</accession>
<dbReference type="InterPro" id="IPR029058">
    <property type="entry name" value="AB_hydrolase_fold"/>
</dbReference>
<name>A0ABS5H4N6_9BURK</name>
<feature type="chain" id="PRO_5047015895" evidence="4">
    <location>
        <begin position="29"/>
        <end position="451"/>
    </location>
</feature>
<comment type="caution">
    <text evidence="5">The sequence shown here is derived from an EMBL/GenBank/DDBJ whole genome shotgun (WGS) entry which is preliminary data.</text>
</comment>
<keyword evidence="6" id="KW-1185">Reference proteome</keyword>
<keyword evidence="2" id="KW-0442">Lipid degradation</keyword>
<dbReference type="EMBL" id="JAGSPK010000005">
    <property type="protein sequence ID" value="MBR7793851.1"/>
    <property type="molecule type" value="Genomic_DNA"/>
</dbReference>
<dbReference type="RefSeq" id="WP_212679782.1">
    <property type="nucleotide sequence ID" value="NZ_JAGSPK010000005.1"/>
</dbReference>
<feature type="signal peptide" evidence="4">
    <location>
        <begin position="1"/>
        <end position="28"/>
    </location>
</feature>
<evidence type="ECO:0000256" key="4">
    <source>
        <dbReference type="SAM" id="SignalP"/>
    </source>
</evidence>
<dbReference type="PANTHER" id="PTHR10272:SF0">
    <property type="entry name" value="PLATELET-ACTIVATING FACTOR ACETYLHYDROLASE"/>
    <property type="match status" value="1"/>
</dbReference>
<organism evidence="5 6">
    <name type="scientific">Undibacterium rivi</name>
    <dbReference type="NCBI Taxonomy" id="2828729"/>
    <lineage>
        <taxon>Bacteria</taxon>
        <taxon>Pseudomonadati</taxon>
        <taxon>Pseudomonadota</taxon>
        <taxon>Betaproteobacteria</taxon>
        <taxon>Burkholderiales</taxon>
        <taxon>Oxalobacteraceae</taxon>
        <taxon>Undibacterium</taxon>
    </lineage>
</organism>
<sequence length="451" mass="48779">MTFKKYICIALSGIAASVCLTQINTAFAIDNRIDQIRPDAPELAAYGRYPVGVTTLQVSNPGQLDILNAKPGEPVPRYSRPLTLEIWYPAVAADHSPSATTFRTFLRDGKTEVTLTGKAVRDAAAEKNAGAFPLVIVSHGYPGNRFLLSHLTENLASKGYVVVAIDHTDSTFHEFKNFSSTLLNRSPDQLFVLNQMALLNEQDKTGKLTGIIDAGNTALIGYSMGGYGVLNSVGAGVSAKSVSAPTVPNGALQSRAANDPQYLASIDKRIKAAVAFAPWGWNAGLWDTQALAAIKTPLFYIAGSADDVSGYSPGVRNLFESSINTGRYLLTFENANHSAGAPIPAPKESWQAVPTLKRIPAESYIDAVWDNTRMNNISQHFVTAFLGKYLKHDDSMDAFLTLTENAKDGKWSTDESGNKKPDHTYWKGFPARTAVGLKLEYLPAATSQKTK</sequence>
<evidence type="ECO:0000313" key="5">
    <source>
        <dbReference type="EMBL" id="MBR7793851.1"/>
    </source>
</evidence>
<evidence type="ECO:0000256" key="3">
    <source>
        <dbReference type="ARBA" id="ARBA00023098"/>
    </source>
</evidence>
<protein>
    <submittedName>
        <fullName evidence="5">Dienelactone hydrolase</fullName>
    </submittedName>
</protein>
<dbReference type="PANTHER" id="PTHR10272">
    <property type="entry name" value="PLATELET-ACTIVATING FACTOR ACETYLHYDROLASE"/>
    <property type="match status" value="1"/>
</dbReference>
<evidence type="ECO:0000256" key="2">
    <source>
        <dbReference type="ARBA" id="ARBA00022963"/>
    </source>
</evidence>
<dbReference type="GO" id="GO:0016787">
    <property type="term" value="F:hydrolase activity"/>
    <property type="evidence" value="ECO:0007669"/>
    <property type="project" value="UniProtKB-KW"/>
</dbReference>
<dbReference type="Pfam" id="PF03403">
    <property type="entry name" value="PAF-AH_p_II"/>
    <property type="match status" value="1"/>
</dbReference>
<keyword evidence="1 5" id="KW-0378">Hydrolase</keyword>
<dbReference type="Proteomes" id="UP000682982">
    <property type="component" value="Unassembled WGS sequence"/>
</dbReference>
<evidence type="ECO:0000256" key="1">
    <source>
        <dbReference type="ARBA" id="ARBA00022801"/>
    </source>
</evidence>
<dbReference type="SUPFAM" id="SSF53474">
    <property type="entry name" value="alpha/beta-Hydrolases"/>
    <property type="match status" value="1"/>
</dbReference>
<reference evidence="5 6" key="1">
    <citation type="submission" date="2021-04" db="EMBL/GenBank/DDBJ databases">
        <title>novel species isolated from subtropical streams in China.</title>
        <authorList>
            <person name="Lu H."/>
        </authorList>
    </citation>
    <scope>NUCLEOTIDE SEQUENCE [LARGE SCALE GENOMIC DNA]</scope>
    <source>
        <strain evidence="5 6">FT147W</strain>
    </source>
</reference>